<dbReference type="EMBL" id="UARW01000010">
    <property type="protein sequence ID" value="SQD04089.1"/>
    <property type="molecule type" value="Genomic_DNA"/>
</dbReference>
<dbReference type="EC" id="6.1.1.20" evidence="1"/>
<dbReference type="AlphaFoldDB" id="A0A2X3LYK5"/>
<dbReference type="Proteomes" id="UP000250991">
    <property type="component" value="Unassembled WGS sequence"/>
</dbReference>
<accession>A0A2X3LYK5</accession>
<gene>
    <name evidence="1" type="primary">pheT_3</name>
    <name evidence="1" type="ORF">NCTC8009_04597</name>
</gene>
<dbReference type="GO" id="GO:0004826">
    <property type="term" value="F:phenylalanine-tRNA ligase activity"/>
    <property type="evidence" value="ECO:0007669"/>
    <property type="project" value="UniProtKB-EC"/>
</dbReference>
<reference evidence="1 2" key="1">
    <citation type="submission" date="2018-06" db="EMBL/GenBank/DDBJ databases">
        <authorList>
            <consortium name="Pathogen Informatics"/>
            <person name="Doyle S."/>
        </authorList>
    </citation>
    <scope>NUCLEOTIDE SEQUENCE [LARGE SCALE GENOMIC DNA]</scope>
    <source>
        <strain evidence="1 2">NCTC8009</strain>
    </source>
</reference>
<proteinExistence type="predicted"/>
<dbReference type="Gene3D" id="3.30.56.10">
    <property type="match status" value="1"/>
</dbReference>
<dbReference type="InterPro" id="IPR012340">
    <property type="entry name" value="NA-bd_OB-fold"/>
</dbReference>
<evidence type="ECO:0000313" key="2">
    <source>
        <dbReference type="Proteomes" id="UP000250991"/>
    </source>
</evidence>
<dbReference type="SUPFAM" id="SSF50249">
    <property type="entry name" value="Nucleic acid-binding proteins"/>
    <property type="match status" value="1"/>
</dbReference>
<sequence>MKFSELWLREWVNPAIDSDALANQITMAGLEVDGVEPVAGSFHGVVVGEVVECAQHPNADKLACDKSECWRRSPAGHRLRCAKLPSGPACGGSYHWCCSAG</sequence>
<dbReference type="InterPro" id="IPR009061">
    <property type="entry name" value="DNA-bd_dom_put_sf"/>
</dbReference>
<organism evidence="1 2">
    <name type="scientific">Escherichia coli</name>
    <dbReference type="NCBI Taxonomy" id="562"/>
    <lineage>
        <taxon>Bacteria</taxon>
        <taxon>Pseudomonadati</taxon>
        <taxon>Pseudomonadota</taxon>
        <taxon>Gammaproteobacteria</taxon>
        <taxon>Enterobacterales</taxon>
        <taxon>Enterobacteriaceae</taxon>
        <taxon>Escherichia</taxon>
    </lineage>
</organism>
<evidence type="ECO:0000313" key="1">
    <source>
        <dbReference type="EMBL" id="SQD04089.1"/>
    </source>
</evidence>
<protein>
    <submittedName>
        <fullName evidence="1">Phenylalanyl-tRNA synthetase subunit beta</fullName>
        <ecNumber evidence="1">6.1.1.20</ecNumber>
    </submittedName>
</protein>
<keyword evidence="1" id="KW-0030">Aminoacyl-tRNA synthetase</keyword>
<dbReference type="SUPFAM" id="SSF46955">
    <property type="entry name" value="Putative DNA-binding domain"/>
    <property type="match status" value="1"/>
</dbReference>
<name>A0A2X3LYK5_ECOLX</name>
<keyword evidence="1" id="KW-0436">Ligase</keyword>